<dbReference type="PANTHER" id="PTHR34980:SF2">
    <property type="entry name" value="INNER MEMBRANE PROTEIN YHAH-RELATED"/>
    <property type="match status" value="1"/>
</dbReference>
<reference evidence="2" key="1">
    <citation type="submission" date="2024-07" db="EMBL/GenBank/DDBJ databases">
        <authorList>
            <person name="Yu S.T."/>
        </authorList>
    </citation>
    <scope>NUCLEOTIDE SEQUENCE</scope>
    <source>
        <strain evidence="2">R44</strain>
    </source>
</reference>
<organism evidence="2">
    <name type="scientific">Streptomyces sp. R44</name>
    <dbReference type="NCBI Taxonomy" id="3238633"/>
    <lineage>
        <taxon>Bacteria</taxon>
        <taxon>Bacillati</taxon>
        <taxon>Actinomycetota</taxon>
        <taxon>Actinomycetes</taxon>
        <taxon>Kitasatosporales</taxon>
        <taxon>Streptomycetaceae</taxon>
        <taxon>Streptomyces</taxon>
    </lineage>
</organism>
<feature type="transmembrane region" description="Helical" evidence="1">
    <location>
        <begin position="79"/>
        <end position="98"/>
    </location>
</feature>
<feature type="transmembrane region" description="Helical" evidence="1">
    <location>
        <begin position="24"/>
        <end position="44"/>
    </location>
</feature>
<keyword evidence="1" id="KW-1133">Transmembrane helix</keyword>
<dbReference type="Pfam" id="PF05656">
    <property type="entry name" value="DUF805"/>
    <property type="match status" value="1"/>
</dbReference>
<name>A0AB39TAB5_9ACTN</name>
<evidence type="ECO:0000256" key="1">
    <source>
        <dbReference type="SAM" id="Phobius"/>
    </source>
</evidence>
<dbReference type="RefSeq" id="WP_369149002.1">
    <property type="nucleotide sequence ID" value="NZ_CP163444.1"/>
</dbReference>
<proteinExistence type="predicted"/>
<dbReference type="InterPro" id="IPR008523">
    <property type="entry name" value="DUF805"/>
</dbReference>
<sequence>MNWYLEVLKKYVVFSGRARRKEHWMFLLVNIIAVIVVVTVDLAIGTFPLLYPIYFLAVLLPHLGVIVRRLHDTGRSGWFILFGLIPLVGCIILIVFLATEGEQRQNAYGPNPKSVTAY</sequence>
<keyword evidence="1" id="KW-0812">Transmembrane</keyword>
<gene>
    <name evidence="2" type="ORF">AB5J54_40440</name>
</gene>
<evidence type="ECO:0000313" key="2">
    <source>
        <dbReference type="EMBL" id="XDQ76405.1"/>
    </source>
</evidence>
<dbReference type="GO" id="GO:0005886">
    <property type="term" value="C:plasma membrane"/>
    <property type="evidence" value="ECO:0007669"/>
    <property type="project" value="TreeGrafter"/>
</dbReference>
<keyword evidence="1" id="KW-0472">Membrane</keyword>
<dbReference type="AlphaFoldDB" id="A0AB39TAB5"/>
<feature type="transmembrane region" description="Helical" evidence="1">
    <location>
        <begin position="50"/>
        <end position="67"/>
    </location>
</feature>
<dbReference type="PANTHER" id="PTHR34980">
    <property type="entry name" value="INNER MEMBRANE PROTEIN-RELATED-RELATED"/>
    <property type="match status" value="1"/>
</dbReference>
<dbReference type="EMBL" id="CP163444">
    <property type="protein sequence ID" value="XDQ76405.1"/>
    <property type="molecule type" value="Genomic_DNA"/>
</dbReference>
<accession>A0AB39TAB5</accession>
<protein>
    <submittedName>
        <fullName evidence="2">DUF805 domain-containing protein</fullName>
    </submittedName>
</protein>